<feature type="compositionally biased region" description="Basic residues" evidence="10">
    <location>
        <begin position="363"/>
        <end position="376"/>
    </location>
</feature>
<dbReference type="GO" id="GO:0008270">
    <property type="term" value="F:zinc ion binding"/>
    <property type="evidence" value="ECO:0007669"/>
    <property type="project" value="UniProtKB-KW"/>
</dbReference>
<feature type="region of interest" description="Disordered" evidence="10">
    <location>
        <begin position="429"/>
        <end position="488"/>
    </location>
</feature>
<keyword evidence="2" id="KW-0479">Metal-binding</keyword>
<dbReference type="SMART" id="SM00184">
    <property type="entry name" value="RING"/>
    <property type="match status" value="1"/>
</dbReference>
<keyword evidence="15" id="KW-1185">Reference proteome</keyword>
<dbReference type="InParanoid" id="A0A200QS16"/>
<evidence type="ECO:0000256" key="3">
    <source>
        <dbReference type="ARBA" id="ARBA00022737"/>
    </source>
</evidence>
<keyword evidence="8" id="KW-0539">Nucleus</keyword>
<feature type="region of interest" description="Disordered" evidence="10">
    <location>
        <begin position="500"/>
        <end position="525"/>
    </location>
</feature>
<comment type="caution">
    <text evidence="14">The sequence shown here is derived from an EMBL/GenBank/DDBJ whole genome shotgun (WGS) entry which is preliminary data.</text>
</comment>
<dbReference type="InterPro" id="IPR034732">
    <property type="entry name" value="EPHD"/>
</dbReference>
<dbReference type="GO" id="GO:0005634">
    <property type="term" value="C:nucleus"/>
    <property type="evidence" value="ECO:0007669"/>
    <property type="project" value="UniProtKB-SubCell"/>
</dbReference>
<feature type="region of interest" description="Disordered" evidence="10">
    <location>
        <begin position="354"/>
        <end position="385"/>
    </location>
</feature>
<dbReference type="FunFam" id="3.30.40.10:FF:000310">
    <property type="entry name" value="Breast cancer associated RING 1"/>
    <property type="match status" value="1"/>
</dbReference>
<dbReference type="SMART" id="SM00292">
    <property type="entry name" value="BRCT"/>
    <property type="match status" value="2"/>
</dbReference>
<dbReference type="FunCoup" id="A0A200QS16">
    <property type="interactions" value="378"/>
</dbReference>
<evidence type="ECO:0000256" key="9">
    <source>
        <dbReference type="PROSITE-ProRule" id="PRU00175"/>
    </source>
</evidence>
<dbReference type="Pfam" id="PF16589">
    <property type="entry name" value="BRCT_2"/>
    <property type="match status" value="1"/>
</dbReference>
<dbReference type="FunFam" id="3.30.40.10:FF:000352">
    <property type="entry name" value="Breast cancer associated RING 1"/>
    <property type="match status" value="1"/>
</dbReference>
<dbReference type="Gene3D" id="3.30.40.10">
    <property type="entry name" value="Zinc/RING finger domain, C3HC4 (zinc finger)"/>
    <property type="match status" value="2"/>
</dbReference>
<dbReference type="PROSITE" id="PS50089">
    <property type="entry name" value="ZF_RING_2"/>
    <property type="match status" value="1"/>
</dbReference>
<keyword evidence="5 9" id="KW-0863">Zinc-finger</keyword>
<dbReference type="PROSITE" id="PS00518">
    <property type="entry name" value="ZF_RING_1"/>
    <property type="match status" value="1"/>
</dbReference>
<dbReference type="GO" id="GO:0045944">
    <property type="term" value="P:positive regulation of transcription by RNA polymerase II"/>
    <property type="evidence" value="ECO:0007669"/>
    <property type="project" value="TreeGrafter"/>
</dbReference>
<feature type="domain" description="BRCT" evidence="12">
    <location>
        <begin position="911"/>
        <end position="1024"/>
    </location>
</feature>
<accession>A0A200QS16</accession>
<dbReference type="SUPFAM" id="SSF57850">
    <property type="entry name" value="RING/U-box"/>
    <property type="match status" value="1"/>
</dbReference>
<organism evidence="14 15">
    <name type="scientific">Macleaya cordata</name>
    <name type="common">Five-seeded plume-poppy</name>
    <name type="synonym">Bocconia cordata</name>
    <dbReference type="NCBI Taxonomy" id="56857"/>
    <lineage>
        <taxon>Eukaryota</taxon>
        <taxon>Viridiplantae</taxon>
        <taxon>Streptophyta</taxon>
        <taxon>Embryophyta</taxon>
        <taxon>Tracheophyta</taxon>
        <taxon>Spermatophyta</taxon>
        <taxon>Magnoliopsida</taxon>
        <taxon>Ranunculales</taxon>
        <taxon>Papaveraceae</taxon>
        <taxon>Papaveroideae</taxon>
        <taxon>Macleaya</taxon>
    </lineage>
</organism>
<dbReference type="Pfam" id="PF13771">
    <property type="entry name" value="zf-HC5HC2H"/>
    <property type="match status" value="1"/>
</dbReference>
<feature type="region of interest" description="Disordered" evidence="10">
    <location>
        <begin position="95"/>
        <end position="153"/>
    </location>
</feature>
<dbReference type="InterPro" id="IPR036420">
    <property type="entry name" value="BRCT_dom_sf"/>
</dbReference>
<dbReference type="InterPro" id="IPR017907">
    <property type="entry name" value="Znf_RING_CS"/>
</dbReference>
<keyword evidence="6" id="KW-0862">Zinc</keyword>
<dbReference type="PANTHER" id="PTHR13763">
    <property type="entry name" value="BREAST CANCER TYPE 1 SUSCEPTIBILITY PROTEIN BRCA1"/>
    <property type="match status" value="1"/>
</dbReference>
<feature type="domain" description="RING-type" evidence="11">
    <location>
        <begin position="16"/>
        <end position="54"/>
    </location>
</feature>
<evidence type="ECO:0000256" key="5">
    <source>
        <dbReference type="ARBA" id="ARBA00022771"/>
    </source>
</evidence>
<protein>
    <submittedName>
        <fullName evidence="14">BRCT domain</fullName>
    </submittedName>
</protein>
<proteinExistence type="predicted"/>
<dbReference type="AlphaFoldDB" id="A0A200QS16"/>
<evidence type="ECO:0000313" key="15">
    <source>
        <dbReference type="Proteomes" id="UP000195402"/>
    </source>
</evidence>
<evidence type="ECO:0000256" key="1">
    <source>
        <dbReference type="ARBA" id="ARBA00004123"/>
    </source>
</evidence>
<dbReference type="InterPro" id="IPR001357">
    <property type="entry name" value="BRCT_dom"/>
</dbReference>
<dbReference type="OrthoDB" id="2384350at2759"/>
<dbReference type="InterPro" id="IPR031099">
    <property type="entry name" value="BRCA1-associated"/>
</dbReference>
<keyword evidence="4" id="KW-0227">DNA damage</keyword>
<evidence type="ECO:0000256" key="6">
    <source>
        <dbReference type="ARBA" id="ARBA00022833"/>
    </source>
</evidence>
<dbReference type="FunFam" id="3.40.50.10190:FF:000006">
    <property type="entry name" value="Breast cancer type 1 susceptibility protein homolog"/>
    <property type="match status" value="1"/>
</dbReference>
<evidence type="ECO:0000256" key="8">
    <source>
        <dbReference type="ARBA" id="ARBA00023242"/>
    </source>
</evidence>
<evidence type="ECO:0000256" key="10">
    <source>
        <dbReference type="SAM" id="MobiDB-lite"/>
    </source>
</evidence>
<evidence type="ECO:0000256" key="4">
    <source>
        <dbReference type="ARBA" id="ARBA00022763"/>
    </source>
</evidence>
<reference evidence="14 15" key="1">
    <citation type="journal article" date="2017" name="Mol. Plant">
        <title>The Genome of Medicinal Plant Macleaya cordata Provides New Insights into Benzylisoquinoline Alkaloids Metabolism.</title>
        <authorList>
            <person name="Liu X."/>
            <person name="Liu Y."/>
            <person name="Huang P."/>
            <person name="Ma Y."/>
            <person name="Qing Z."/>
            <person name="Tang Q."/>
            <person name="Cao H."/>
            <person name="Cheng P."/>
            <person name="Zheng Y."/>
            <person name="Yuan Z."/>
            <person name="Zhou Y."/>
            <person name="Liu J."/>
            <person name="Tang Z."/>
            <person name="Zhuo Y."/>
            <person name="Zhang Y."/>
            <person name="Yu L."/>
            <person name="Huang J."/>
            <person name="Yang P."/>
            <person name="Peng Q."/>
            <person name="Zhang J."/>
            <person name="Jiang W."/>
            <person name="Zhang Z."/>
            <person name="Lin K."/>
            <person name="Ro D.K."/>
            <person name="Chen X."/>
            <person name="Xiong X."/>
            <person name="Shang Y."/>
            <person name="Huang S."/>
            <person name="Zeng J."/>
        </authorList>
    </citation>
    <scope>NUCLEOTIDE SEQUENCE [LARGE SCALE GENOMIC DNA]</scope>
    <source>
        <strain evidence="15">cv. BLH2017</strain>
        <tissue evidence="14">Root</tissue>
    </source>
</reference>
<name>A0A200QS16_MACCD</name>
<feature type="region of interest" description="Disordered" evidence="10">
    <location>
        <begin position="173"/>
        <end position="202"/>
    </location>
</feature>
<dbReference type="CDD" id="cd15571">
    <property type="entry name" value="ePHD"/>
    <property type="match status" value="1"/>
</dbReference>
<dbReference type="EMBL" id="MVGT01001180">
    <property type="protein sequence ID" value="OVA13240.1"/>
    <property type="molecule type" value="Genomic_DNA"/>
</dbReference>
<evidence type="ECO:0000259" key="11">
    <source>
        <dbReference type="PROSITE" id="PS50089"/>
    </source>
</evidence>
<feature type="compositionally biased region" description="Basic residues" evidence="10">
    <location>
        <begin position="117"/>
        <end position="128"/>
    </location>
</feature>
<evidence type="ECO:0000259" key="13">
    <source>
        <dbReference type="PROSITE" id="PS51805"/>
    </source>
</evidence>
<evidence type="ECO:0000313" key="14">
    <source>
        <dbReference type="EMBL" id="OVA13240.1"/>
    </source>
</evidence>
<dbReference type="PROSITE" id="PS50172">
    <property type="entry name" value="BRCT"/>
    <property type="match status" value="2"/>
</dbReference>
<evidence type="ECO:0000256" key="7">
    <source>
        <dbReference type="ARBA" id="ARBA00023204"/>
    </source>
</evidence>
<sequence>MADSAHLEKMGRELKCPICLGLLNSTVSLSCNHMFCNSCIMESMKLGSECPVCKVPYRRREVRPAPHMDNLVSIYKSMEVASGINIFVTQNAQSTKESGQHDAYSGRQEACGTSNGKTKKQRKLKGKSNKSSNEPVDTKAKLSDSNPLEPSFPAKKRVHVPQCLLSETPMRSNKCVGEESGKNSELGPNDSSIKTMENPSFNDKGEPVLSPFFWLREDDSDGDVGKSSGQEMEIYDVMDTPRKAPCFSDIKDSDDDSPTKTTSTVKVHTESKVGDIFDSEMFEWTQRACSPELFSTPEKNKAGYQELNVIEEEECGAASQIRAATNGEMLISEKVKNMNCKQGNESIDVKLSPLKAKSAKSQNKIKKSKRKGKRNMGRAQEKSAKISTDEVVGEICIGLNEIGEILQGDNCDTNGTASNLRKKICKRSKKARFSDIAEDQETEDAHNESIAASKQNQENEQNGRELPTSSNQNLKSSKARSNNFSEDKDVAAAEVKVVKEVPMNQNQENENDNVQSPSLTGLKVDPKRTSDLEKRTRNTVKNANILVQRNCARESRERKRLKISADDSVKGGLVDDVLSGSSKADAKGTKTSKQFQGTLDNRAIENSKTTKKVISLSKAMFLQKCESLPVQIPCAFCQSSTDSEASGEMLHYFNGKPVAADYNGGSNVIHSHRNCTEWAPNVYFENDIAINLETELARSRRIKCCCCGVKGAALGCYEKSCRKSFHVPCAKLVMQCRWDTENFVMLCPLHSSSKLPKEILGSQGQRRKRSIPKGEPLAQQADVVVQHGPSMSRPWKCLGSPNKWVLCCSGLTISEKEVVSEFTRMTGVSVSKTFGPSVSHIIASTDENGACKRTMKFLMGILEGKWILNIDWIKACLKAMEPVSEEQYEVKVDIHGIKDGPRLGRLRVLNKQPKLFNSLKFYFVGEFMPSYKGDLQDLVVAAGGTVLHRKPIMGDRGASSGSSTSTFIIYSLELPDKCDPGKKILICNRRRDEAQALASSSGANVAGHSWLLDSIAACKLQNLT</sequence>
<feature type="domain" description="BRCT" evidence="12">
    <location>
        <begin position="809"/>
        <end position="890"/>
    </location>
</feature>
<dbReference type="PANTHER" id="PTHR13763:SF0">
    <property type="entry name" value="BREAST CANCER TYPE 1 SUSCEPTIBILITY PROTEIN"/>
    <property type="match status" value="1"/>
</dbReference>
<dbReference type="GO" id="GO:0000724">
    <property type="term" value="P:double-strand break repair via homologous recombination"/>
    <property type="evidence" value="ECO:0007669"/>
    <property type="project" value="TreeGrafter"/>
</dbReference>
<dbReference type="GO" id="GO:0004842">
    <property type="term" value="F:ubiquitin-protein transferase activity"/>
    <property type="evidence" value="ECO:0007669"/>
    <property type="project" value="TreeGrafter"/>
</dbReference>
<evidence type="ECO:0000259" key="12">
    <source>
        <dbReference type="PROSITE" id="PS50172"/>
    </source>
</evidence>
<dbReference type="InterPro" id="IPR013083">
    <property type="entry name" value="Znf_RING/FYVE/PHD"/>
</dbReference>
<dbReference type="STRING" id="56857.A0A200QS16"/>
<feature type="compositionally biased region" description="Polar residues" evidence="10">
    <location>
        <begin position="467"/>
        <end position="484"/>
    </location>
</feature>
<feature type="domain" description="PHD-type" evidence="13">
    <location>
        <begin position="631"/>
        <end position="751"/>
    </location>
</feature>
<gene>
    <name evidence="14" type="ORF">BVC80_753g8</name>
</gene>
<dbReference type="Pfam" id="PF13923">
    <property type="entry name" value="zf-C3HC4_2"/>
    <property type="match status" value="1"/>
</dbReference>
<feature type="compositionally biased region" description="Polar residues" evidence="10">
    <location>
        <begin position="189"/>
        <end position="201"/>
    </location>
</feature>
<keyword evidence="3" id="KW-0677">Repeat</keyword>
<dbReference type="CDD" id="cd17734">
    <property type="entry name" value="BRCT_Bard1_rpt1"/>
    <property type="match status" value="1"/>
</dbReference>
<keyword evidence="7" id="KW-0234">DNA repair</keyword>
<feature type="compositionally biased region" description="Polar residues" evidence="10">
    <location>
        <begin position="450"/>
        <end position="460"/>
    </location>
</feature>
<comment type="subcellular location">
    <subcellularLocation>
        <location evidence="1">Nucleus</location>
    </subcellularLocation>
</comment>
<dbReference type="OMA" id="RRIKCAC"/>
<dbReference type="InterPro" id="IPR001841">
    <property type="entry name" value="Znf_RING"/>
</dbReference>
<dbReference type="Gene3D" id="3.40.50.10190">
    <property type="entry name" value="BRCT domain"/>
    <property type="match status" value="2"/>
</dbReference>
<dbReference type="Pfam" id="PF00533">
    <property type="entry name" value="BRCT"/>
    <property type="match status" value="1"/>
</dbReference>
<dbReference type="Proteomes" id="UP000195402">
    <property type="component" value="Unassembled WGS sequence"/>
</dbReference>
<evidence type="ECO:0000256" key="2">
    <source>
        <dbReference type="ARBA" id="ARBA00022723"/>
    </source>
</evidence>
<dbReference type="SUPFAM" id="SSF52113">
    <property type="entry name" value="BRCT domain"/>
    <property type="match status" value="2"/>
</dbReference>
<dbReference type="PROSITE" id="PS51805">
    <property type="entry name" value="EPHD"/>
    <property type="match status" value="1"/>
</dbReference>